<name>A0A7V7RPQ7_9BACI</name>
<dbReference type="Pfam" id="PF02558">
    <property type="entry name" value="ApbA"/>
    <property type="match status" value="1"/>
</dbReference>
<dbReference type="PANTHER" id="PTHR43765">
    <property type="entry name" value="2-DEHYDROPANTOATE 2-REDUCTASE-RELATED"/>
    <property type="match status" value="1"/>
</dbReference>
<dbReference type="GO" id="GO:0008677">
    <property type="term" value="F:2-dehydropantoate 2-reductase activity"/>
    <property type="evidence" value="ECO:0007669"/>
    <property type="project" value="UniProtKB-EC"/>
</dbReference>
<dbReference type="SUPFAM" id="SSF51735">
    <property type="entry name" value="NAD(P)-binding Rossmann-fold domains"/>
    <property type="match status" value="1"/>
</dbReference>
<evidence type="ECO:0000259" key="13">
    <source>
        <dbReference type="Pfam" id="PF08546"/>
    </source>
</evidence>
<evidence type="ECO:0000256" key="2">
    <source>
        <dbReference type="ARBA" id="ARBA00004994"/>
    </source>
</evidence>
<dbReference type="PANTHER" id="PTHR43765:SF2">
    <property type="entry name" value="2-DEHYDROPANTOATE 2-REDUCTASE"/>
    <property type="match status" value="1"/>
</dbReference>
<keyword evidence="6 11" id="KW-0566">Pantothenate biosynthesis</keyword>
<dbReference type="NCBIfam" id="NF005093">
    <property type="entry name" value="PRK06522.2-4"/>
    <property type="match status" value="1"/>
</dbReference>
<dbReference type="InterPro" id="IPR013752">
    <property type="entry name" value="KPA_reductase"/>
</dbReference>
<evidence type="ECO:0000256" key="8">
    <source>
        <dbReference type="ARBA" id="ARBA00023002"/>
    </source>
</evidence>
<feature type="domain" description="Ketopantoate reductase N-terminal" evidence="12">
    <location>
        <begin position="3"/>
        <end position="148"/>
    </location>
</feature>
<protein>
    <recommendedName>
        <fullName evidence="5 11">2-dehydropantoate 2-reductase</fullName>
        <ecNumber evidence="4 11">1.1.1.169</ecNumber>
    </recommendedName>
    <alternativeName>
        <fullName evidence="9 11">Ketopantoate reductase</fullName>
    </alternativeName>
</protein>
<comment type="caution">
    <text evidence="14">The sequence shown here is derived from an EMBL/GenBank/DDBJ whole genome shotgun (WGS) entry which is preliminary data.</text>
</comment>
<proteinExistence type="inferred from homology"/>
<dbReference type="Pfam" id="PF08546">
    <property type="entry name" value="ApbA_C"/>
    <property type="match status" value="1"/>
</dbReference>
<evidence type="ECO:0000256" key="4">
    <source>
        <dbReference type="ARBA" id="ARBA00013014"/>
    </source>
</evidence>
<evidence type="ECO:0000256" key="3">
    <source>
        <dbReference type="ARBA" id="ARBA00007870"/>
    </source>
</evidence>
<evidence type="ECO:0000256" key="10">
    <source>
        <dbReference type="ARBA" id="ARBA00048793"/>
    </source>
</evidence>
<evidence type="ECO:0000256" key="11">
    <source>
        <dbReference type="RuleBase" id="RU362068"/>
    </source>
</evidence>
<sequence>MKIAIIGGGAIGLLFAHYLSKEHDVTLYVHKQEQAALISGTGLHLEKDGQTYPTALKSRSFQEWQGEEEMTIVAVKQYHLSALMPFFKKGEKARHSFLFLQNGMGHLKWLHQFEEASIYVGTVEHGSLKAAGNHVIHTGTGVTKIALFSGREDFKLNVNDFLKMNDFPFEYFTDYKEMLAEKLLVNAVINPLTAIFQVKNGDIIQNPYYFKIFTMLYEEVSTILQIRDKEKGFLHVQNICKKTAANYSSMYRDLEQGRRTEVDAILGYLLDEARDLHYEAQLTELFYNSIKGKETGAEK</sequence>
<dbReference type="Proteomes" id="UP000441354">
    <property type="component" value="Unassembled WGS sequence"/>
</dbReference>
<dbReference type="EC" id="1.1.1.169" evidence="4 11"/>
<dbReference type="UniPathway" id="UPA00028">
    <property type="reaction ID" value="UER00004"/>
</dbReference>
<organism evidence="14 15">
    <name type="scientific">Bacillus mesophilum</name>
    <dbReference type="NCBI Taxonomy" id="1071718"/>
    <lineage>
        <taxon>Bacteria</taxon>
        <taxon>Bacillati</taxon>
        <taxon>Bacillota</taxon>
        <taxon>Bacilli</taxon>
        <taxon>Bacillales</taxon>
        <taxon>Bacillaceae</taxon>
        <taxon>Bacillus</taxon>
    </lineage>
</organism>
<dbReference type="Gene3D" id="1.10.1040.10">
    <property type="entry name" value="N-(1-d-carboxylethyl)-l-norvaline Dehydrogenase, domain 2"/>
    <property type="match status" value="1"/>
</dbReference>
<dbReference type="OrthoDB" id="9800163at2"/>
<evidence type="ECO:0000256" key="1">
    <source>
        <dbReference type="ARBA" id="ARBA00002919"/>
    </source>
</evidence>
<evidence type="ECO:0000259" key="12">
    <source>
        <dbReference type="Pfam" id="PF02558"/>
    </source>
</evidence>
<dbReference type="RefSeq" id="WP_151571975.1">
    <property type="nucleotide sequence ID" value="NZ_WBOT01000001.1"/>
</dbReference>
<evidence type="ECO:0000256" key="6">
    <source>
        <dbReference type="ARBA" id="ARBA00022655"/>
    </source>
</evidence>
<dbReference type="GO" id="GO:0005737">
    <property type="term" value="C:cytoplasm"/>
    <property type="evidence" value="ECO:0007669"/>
    <property type="project" value="TreeGrafter"/>
</dbReference>
<comment type="pathway">
    <text evidence="2 11">Cofactor biosynthesis; (R)-pantothenate biosynthesis; (R)-pantoate from 3-methyl-2-oxobutanoate: step 2/2.</text>
</comment>
<reference evidence="14 15" key="1">
    <citation type="journal article" date="2014" name="Arch. Microbiol.">
        <title>Bacillus mesophilum sp. nov., strain IITR-54T, a novel 4-chlorobiphenyl dechlorinating bacterium.</title>
        <authorList>
            <person name="Manickam N."/>
            <person name="Singh N.K."/>
            <person name="Bajaj A."/>
            <person name="Kumar R.M."/>
            <person name="Kaur G."/>
            <person name="Kaur N."/>
            <person name="Bala M."/>
            <person name="Kumar A."/>
            <person name="Mayilraj S."/>
        </authorList>
    </citation>
    <scope>NUCLEOTIDE SEQUENCE [LARGE SCALE GENOMIC DNA]</scope>
    <source>
        <strain evidence="14 15">IITR-54</strain>
    </source>
</reference>
<keyword evidence="15" id="KW-1185">Reference proteome</keyword>
<dbReference type="NCBIfam" id="TIGR00745">
    <property type="entry name" value="apbA_panE"/>
    <property type="match status" value="1"/>
</dbReference>
<dbReference type="InterPro" id="IPR050838">
    <property type="entry name" value="Ketopantoate_reductase"/>
</dbReference>
<dbReference type="EMBL" id="WBOT01000001">
    <property type="protein sequence ID" value="KAB2335311.1"/>
    <property type="molecule type" value="Genomic_DNA"/>
</dbReference>
<dbReference type="AlphaFoldDB" id="A0A7V7RPQ7"/>
<evidence type="ECO:0000256" key="9">
    <source>
        <dbReference type="ARBA" id="ARBA00032024"/>
    </source>
</evidence>
<dbReference type="Gene3D" id="3.40.50.720">
    <property type="entry name" value="NAD(P)-binding Rossmann-like Domain"/>
    <property type="match status" value="1"/>
</dbReference>
<dbReference type="InterPro" id="IPR003710">
    <property type="entry name" value="ApbA"/>
</dbReference>
<gene>
    <name evidence="14" type="ORF">F7732_01710</name>
</gene>
<dbReference type="SUPFAM" id="SSF48179">
    <property type="entry name" value="6-phosphogluconate dehydrogenase C-terminal domain-like"/>
    <property type="match status" value="1"/>
</dbReference>
<evidence type="ECO:0000256" key="7">
    <source>
        <dbReference type="ARBA" id="ARBA00022857"/>
    </source>
</evidence>
<evidence type="ECO:0000313" key="14">
    <source>
        <dbReference type="EMBL" id="KAB2335311.1"/>
    </source>
</evidence>
<dbReference type="GO" id="GO:0050661">
    <property type="term" value="F:NADP binding"/>
    <property type="evidence" value="ECO:0007669"/>
    <property type="project" value="TreeGrafter"/>
</dbReference>
<keyword evidence="7 11" id="KW-0521">NADP</keyword>
<dbReference type="InterPro" id="IPR013332">
    <property type="entry name" value="KPR_N"/>
</dbReference>
<dbReference type="GO" id="GO:0015940">
    <property type="term" value="P:pantothenate biosynthetic process"/>
    <property type="evidence" value="ECO:0007669"/>
    <property type="project" value="UniProtKB-UniPathway"/>
</dbReference>
<evidence type="ECO:0000313" key="15">
    <source>
        <dbReference type="Proteomes" id="UP000441354"/>
    </source>
</evidence>
<comment type="similarity">
    <text evidence="3 11">Belongs to the ketopantoate reductase family.</text>
</comment>
<keyword evidence="8 11" id="KW-0560">Oxidoreductase</keyword>
<evidence type="ECO:0000256" key="5">
    <source>
        <dbReference type="ARBA" id="ARBA00019465"/>
    </source>
</evidence>
<dbReference type="InterPro" id="IPR008927">
    <property type="entry name" value="6-PGluconate_DH-like_C_sf"/>
</dbReference>
<comment type="catalytic activity">
    <reaction evidence="10 11">
        <text>(R)-pantoate + NADP(+) = 2-dehydropantoate + NADPH + H(+)</text>
        <dbReference type="Rhea" id="RHEA:16233"/>
        <dbReference type="ChEBI" id="CHEBI:11561"/>
        <dbReference type="ChEBI" id="CHEBI:15378"/>
        <dbReference type="ChEBI" id="CHEBI:15980"/>
        <dbReference type="ChEBI" id="CHEBI:57783"/>
        <dbReference type="ChEBI" id="CHEBI:58349"/>
        <dbReference type="EC" id="1.1.1.169"/>
    </reaction>
</comment>
<comment type="function">
    <text evidence="1 11">Catalyzes the NADPH-dependent reduction of ketopantoate into pantoic acid.</text>
</comment>
<accession>A0A7V7RPQ7</accession>
<dbReference type="InterPro" id="IPR036291">
    <property type="entry name" value="NAD(P)-bd_dom_sf"/>
</dbReference>
<dbReference type="InterPro" id="IPR013328">
    <property type="entry name" value="6PGD_dom2"/>
</dbReference>
<feature type="domain" description="Ketopantoate reductase C-terminal" evidence="13">
    <location>
        <begin position="176"/>
        <end position="294"/>
    </location>
</feature>